<dbReference type="Gene3D" id="2.70.98.10">
    <property type="match status" value="1"/>
</dbReference>
<evidence type="ECO:0000313" key="11">
    <source>
        <dbReference type="EMBL" id="SHF84132.1"/>
    </source>
</evidence>
<feature type="binding site" evidence="10">
    <location>
        <begin position="184"/>
        <end position="186"/>
    </location>
    <ligand>
        <name>beta-D-galactose</name>
        <dbReference type="ChEBI" id="CHEBI:27667"/>
    </ligand>
</feature>
<keyword evidence="7 8" id="KW-0119">Carbohydrate metabolism</keyword>
<comment type="similarity">
    <text evidence="3 8">Belongs to the aldose epimerase family.</text>
</comment>
<comment type="catalytic activity">
    <reaction evidence="8">
        <text>alpha-D-glucose = beta-D-glucose</text>
        <dbReference type="Rhea" id="RHEA:10264"/>
        <dbReference type="ChEBI" id="CHEBI:15903"/>
        <dbReference type="ChEBI" id="CHEBI:17925"/>
        <dbReference type="EC" id="5.1.3.3"/>
    </reaction>
</comment>
<comment type="cofactor">
    <cofactor evidence="1">
        <name>Ca(2+)</name>
        <dbReference type="ChEBI" id="CHEBI:29108"/>
    </cofactor>
</comment>
<dbReference type="GO" id="GO:0030246">
    <property type="term" value="F:carbohydrate binding"/>
    <property type="evidence" value="ECO:0007669"/>
    <property type="project" value="InterPro"/>
</dbReference>
<protein>
    <recommendedName>
        <fullName evidence="8">Aldose 1-epimerase</fullName>
        <ecNumber evidence="8">5.1.3.3</ecNumber>
    </recommendedName>
</protein>
<dbReference type="EMBL" id="FQUX01000008">
    <property type="protein sequence ID" value="SHF84132.1"/>
    <property type="molecule type" value="Genomic_DNA"/>
</dbReference>
<feature type="active site" description="Proton donor" evidence="9">
    <location>
        <position position="184"/>
    </location>
</feature>
<comment type="pathway">
    <text evidence="2 8">Carbohydrate metabolism; hexose metabolism.</text>
</comment>
<dbReference type="GO" id="GO:0033499">
    <property type="term" value="P:galactose catabolic process via UDP-galactose, Leloir pathway"/>
    <property type="evidence" value="ECO:0007669"/>
    <property type="project" value="TreeGrafter"/>
</dbReference>
<evidence type="ECO:0000256" key="6">
    <source>
        <dbReference type="ARBA" id="ARBA00023235"/>
    </source>
</evidence>
<dbReference type="PIRSF" id="PIRSF005096">
    <property type="entry name" value="GALM"/>
    <property type="match status" value="1"/>
</dbReference>
<evidence type="ECO:0000256" key="9">
    <source>
        <dbReference type="PIRSR" id="PIRSR005096-1"/>
    </source>
</evidence>
<dbReference type="GO" id="GO:0006006">
    <property type="term" value="P:glucose metabolic process"/>
    <property type="evidence" value="ECO:0007669"/>
    <property type="project" value="TreeGrafter"/>
</dbReference>
<dbReference type="RefSeq" id="WP_072864222.1">
    <property type="nucleotide sequence ID" value="NZ_FQUX01000008.1"/>
</dbReference>
<evidence type="ECO:0000256" key="8">
    <source>
        <dbReference type="PIRNR" id="PIRNR005096"/>
    </source>
</evidence>
<dbReference type="EC" id="5.1.3.3" evidence="8"/>
<dbReference type="AlphaFoldDB" id="A0A1M5EYL6"/>
<dbReference type="InterPro" id="IPR047215">
    <property type="entry name" value="Galactose_mutarotase-like"/>
</dbReference>
<evidence type="ECO:0000256" key="3">
    <source>
        <dbReference type="ARBA" id="ARBA00006206"/>
    </source>
</evidence>
<proteinExistence type="inferred from homology"/>
<dbReference type="PANTHER" id="PTHR10091">
    <property type="entry name" value="ALDOSE-1-EPIMERASE"/>
    <property type="match status" value="1"/>
</dbReference>
<evidence type="ECO:0000313" key="12">
    <source>
        <dbReference type="Proteomes" id="UP000184406"/>
    </source>
</evidence>
<dbReference type="PANTHER" id="PTHR10091:SF0">
    <property type="entry name" value="GALACTOSE MUTAROTASE"/>
    <property type="match status" value="1"/>
</dbReference>
<evidence type="ECO:0000256" key="4">
    <source>
        <dbReference type="ARBA" id="ARBA00011245"/>
    </source>
</evidence>
<name>A0A1M5EYL6_9FLAO</name>
<dbReference type="Pfam" id="PF01263">
    <property type="entry name" value="Aldose_epim"/>
    <property type="match status" value="1"/>
</dbReference>
<evidence type="ECO:0000256" key="2">
    <source>
        <dbReference type="ARBA" id="ARBA00005028"/>
    </source>
</evidence>
<dbReference type="OrthoDB" id="9779408at2"/>
<sequence length="348" mass="38526">MSTLKSYFGEIEDGIIELFTLKNDNGVEVKIMNYGATITSIQIPDKDGVKTEIACGFDTLESYFSEAYKANSPYFGGTVGRYCSQIKDAKFTLNGVDYKLAQNAGNNNLHGGIKGFDKKIWSTGPFKENGSVGVSMNLLSKDMEEGFPGNVKVKVNFTLTKDNALKIEYYATTDADTPFTITNHTYFNLTGFSNTVEGHSVQLFSDKKQVWDETGAATGANTALAGEPDDLRSAQEIGHVHKAMGGGFEHFYLFEEKGFKLDKVAEIHEPISGRSLEISTSEPGMLLYTGKYTSDALKRENGLQYGKYRGFCCETHRYPNGPNIPNSPKSILKKGENYESTTIFKFNW</sequence>
<dbReference type="CDD" id="cd09019">
    <property type="entry name" value="galactose_mutarotase_like"/>
    <property type="match status" value="1"/>
</dbReference>
<keyword evidence="6 8" id="KW-0413">Isomerase</keyword>
<evidence type="ECO:0000256" key="10">
    <source>
        <dbReference type="PIRSR" id="PIRSR005096-3"/>
    </source>
</evidence>
<dbReference type="SUPFAM" id="SSF74650">
    <property type="entry name" value="Galactose mutarotase-like"/>
    <property type="match status" value="1"/>
</dbReference>
<accession>A0A1M5EYL6</accession>
<dbReference type="InterPro" id="IPR011013">
    <property type="entry name" value="Gal_mutarotase_sf_dom"/>
</dbReference>
<dbReference type="GO" id="GO:0004034">
    <property type="term" value="F:aldose 1-epimerase activity"/>
    <property type="evidence" value="ECO:0007669"/>
    <property type="project" value="UniProtKB-EC"/>
</dbReference>
<keyword evidence="12" id="KW-1185">Reference proteome</keyword>
<evidence type="ECO:0000256" key="1">
    <source>
        <dbReference type="ARBA" id="ARBA00001913"/>
    </source>
</evidence>
<dbReference type="InterPro" id="IPR008183">
    <property type="entry name" value="Aldose_1/G6P_1-epimerase"/>
</dbReference>
<dbReference type="InterPro" id="IPR015443">
    <property type="entry name" value="Aldose_1-epimerase"/>
</dbReference>
<organism evidence="11 12">
    <name type="scientific">Arenibacter palladensis</name>
    <dbReference type="NCBI Taxonomy" id="237373"/>
    <lineage>
        <taxon>Bacteria</taxon>
        <taxon>Pseudomonadati</taxon>
        <taxon>Bacteroidota</taxon>
        <taxon>Flavobacteriia</taxon>
        <taxon>Flavobacteriales</taxon>
        <taxon>Flavobacteriaceae</taxon>
        <taxon>Arenibacter</taxon>
    </lineage>
</organism>
<feature type="active site" description="Proton acceptor" evidence="9">
    <location>
        <position position="314"/>
    </location>
</feature>
<reference evidence="12" key="1">
    <citation type="submission" date="2016-11" db="EMBL/GenBank/DDBJ databases">
        <authorList>
            <person name="Varghese N."/>
            <person name="Submissions S."/>
        </authorList>
    </citation>
    <scope>NUCLEOTIDE SEQUENCE [LARGE SCALE GENOMIC DNA]</scope>
    <source>
        <strain evidence="12">DSM 17539</strain>
    </source>
</reference>
<evidence type="ECO:0000256" key="5">
    <source>
        <dbReference type="ARBA" id="ARBA00022837"/>
    </source>
</evidence>
<gene>
    <name evidence="11" type="ORF">SAMN03080594_10859</name>
</gene>
<keyword evidence="5" id="KW-0106">Calcium</keyword>
<comment type="subunit">
    <text evidence="4">Monomer.</text>
</comment>
<evidence type="ECO:0000256" key="7">
    <source>
        <dbReference type="ARBA" id="ARBA00023277"/>
    </source>
</evidence>
<dbReference type="UniPathway" id="UPA00242"/>
<dbReference type="InterPro" id="IPR014718">
    <property type="entry name" value="GH-type_carb-bd"/>
</dbReference>
<dbReference type="NCBIfam" id="NF008277">
    <property type="entry name" value="PRK11055.1"/>
    <property type="match status" value="1"/>
</dbReference>
<dbReference type="Proteomes" id="UP000184406">
    <property type="component" value="Unassembled WGS sequence"/>
</dbReference>